<dbReference type="Pfam" id="PF01926">
    <property type="entry name" value="MMR_HSR1"/>
    <property type="match status" value="1"/>
</dbReference>
<dbReference type="GO" id="GO:0016020">
    <property type="term" value="C:membrane"/>
    <property type="evidence" value="ECO:0007669"/>
    <property type="project" value="UniProtKB-SubCell"/>
</dbReference>
<dbReference type="Gene3D" id="3.40.50.300">
    <property type="entry name" value="P-loop containing nucleotide triphosphate hydrolases"/>
    <property type="match status" value="1"/>
</dbReference>
<name>A0A4R4A8K0_MARGR</name>
<proteinExistence type="predicted"/>
<accession>A0A4R4A8K0</accession>
<dbReference type="AlphaFoldDB" id="A0A4R4A8K0"/>
<dbReference type="InterPro" id="IPR021147">
    <property type="entry name" value="DUF697"/>
</dbReference>
<evidence type="ECO:0000256" key="1">
    <source>
        <dbReference type="ARBA" id="ARBA00004141"/>
    </source>
</evidence>
<feature type="domain" description="G" evidence="5">
    <location>
        <begin position="50"/>
        <end position="147"/>
    </location>
</feature>
<gene>
    <name evidence="6" type="ORF">EDC29_10819</name>
</gene>
<dbReference type="GO" id="GO:0005525">
    <property type="term" value="F:GTP binding"/>
    <property type="evidence" value="ECO:0007669"/>
    <property type="project" value="InterPro"/>
</dbReference>
<comment type="subcellular location">
    <subcellularLocation>
        <location evidence="1">Membrane</location>
        <topology evidence="1">Multi-pass membrane protein</topology>
    </subcellularLocation>
</comment>
<keyword evidence="2" id="KW-0812">Transmembrane</keyword>
<comment type="caution">
    <text evidence="6">The sequence shown here is derived from an EMBL/GenBank/DDBJ whole genome shotgun (WGS) entry which is preliminary data.</text>
</comment>
<dbReference type="InterPro" id="IPR006073">
    <property type="entry name" value="GTP-bd"/>
</dbReference>
<sequence length="410" mass="44768">MTESSDQQDGEGWRARWRRVREVLLDPRVDEAALERTLAAARERHPPPVVWLVGKTQSGKSSIVRTLTASSAAEVGDGFRPCTRTARLYDFPAELPLVRFLDTRGLGEIDYDPAEDIRFCESQSHLLLAVMKVADPDQQAVHAVLREVRRRHPEWPVVVAQTGLHELYARVTDPHPTPYRFDHDPWPMDLPNDLVRALRAQRDALGELPGTAEVRWVAIDLTLPEDGFAPPDYGIEALWSALDGVSSLRLTELLRADPEVRDLFARSAHPHIVGYALAAAGIGALPAVDLVGVPAIQAKLLQSLAALYGQPWSRREISEFLGLLGIGVGAAYATHAAGRALVKLVPGLGQTLGALWGASASGATTYALGKAAGAYFNDRRHGVETQARALRARFAAELERGRALVGRGRR</sequence>
<dbReference type="InterPro" id="IPR027417">
    <property type="entry name" value="P-loop_NTPase"/>
</dbReference>
<protein>
    <submittedName>
        <fullName evidence="6">Uncharacterized protein (DUF697 family)</fullName>
    </submittedName>
</protein>
<dbReference type="RefSeq" id="WP_132230007.1">
    <property type="nucleotide sequence ID" value="NZ_NRRH01000029.1"/>
</dbReference>
<evidence type="ECO:0000256" key="3">
    <source>
        <dbReference type="ARBA" id="ARBA00022989"/>
    </source>
</evidence>
<dbReference type="SUPFAM" id="SSF52540">
    <property type="entry name" value="P-loop containing nucleoside triphosphate hydrolases"/>
    <property type="match status" value="1"/>
</dbReference>
<dbReference type="EMBL" id="SMDC01000008">
    <property type="protein sequence ID" value="TCW34859.1"/>
    <property type="molecule type" value="Genomic_DNA"/>
</dbReference>
<evidence type="ECO:0000313" key="6">
    <source>
        <dbReference type="EMBL" id="TCW34859.1"/>
    </source>
</evidence>
<reference evidence="6 7" key="1">
    <citation type="submission" date="2019-03" db="EMBL/GenBank/DDBJ databases">
        <title>Genomic Encyclopedia of Type Strains, Phase IV (KMG-IV): sequencing the most valuable type-strain genomes for metagenomic binning, comparative biology and taxonomic classification.</title>
        <authorList>
            <person name="Goeker M."/>
        </authorList>
    </citation>
    <scope>NUCLEOTIDE SEQUENCE [LARGE SCALE GENOMIC DNA]</scope>
    <source>
        <strain evidence="6 7">DSM 203</strain>
    </source>
</reference>
<evidence type="ECO:0000256" key="4">
    <source>
        <dbReference type="ARBA" id="ARBA00023136"/>
    </source>
</evidence>
<dbReference type="Pfam" id="PF05128">
    <property type="entry name" value="DUF697"/>
    <property type="match status" value="1"/>
</dbReference>
<evidence type="ECO:0000313" key="7">
    <source>
        <dbReference type="Proteomes" id="UP000295247"/>
    </source>
</evidence>
<dbReference type="CDD" id="cd00882">
    <property type="entry name" value="Ras_like_GTPase"/>
    <property type="match status" value="1"/>
</dbReference>
<evidence type="ECO:0000256" key="2">
    <source>
        <dbReference type="ARBA" id="ARBA00022692"/>
    </source>
</evidence>
<organism evidence="6 7">
    <name type="scientific">Marichromatium gracile</name>
    <name type="common">Chromatium gracile</name>
    <dbReference type="NCBI Taxonomy" id="1048"/>
    <lineage>
        <taxon>Bacteria</taxon>
        <taxon>Pseudomonadati</taxon>
        <taxon>Pseudomonadota</taxon>
        <taxon>Gammaproteobacteria</taxon>
        <taxon>Chromatiales</taxon>
        <taxon>Chromatiaceae</taxon>
        <taxon>Marichromatium</taxon>
    </lineage>
</organism>
<evidence type="ECO:0000259" key="5">
    <source>
        <dbReference type="Pfam" id="PF01926"/>
    </source>
</evidence>
<keyword evidence="4" id="KW-0472">Membrane</keyword>
<dbReference type="Proteomes" id="UP000295247">
    <property type="component" value="Unassembled WGS sequence"/>
</dbReference>
<keyword evidence="3" id="KW-1133">Transmembrane helix</keyword>